<feature type="region of interest" description="Disordered" evidence="1">
    <location>
        <begin position="301"/>
        <end position="362"/>
    </location>
</feature>
<organism evidence="2 3">
    <name type="scientific">Elsinoe ampelina</name>
    <dbReference type="NCBI Taxonomy" id="302913"/>
    <lineage>
        <taxon>Eukaryota</taxon>
        <taxon>Fungi</taxon>
        <taxon>Dikarya</taxon>
        <taxon>Ascomycota</taxon>
        <taxon>Pezizomycotina</taxon>
        <taxon>Dothideomycetes</taxon>
        <taxon>Dothideomycetidae</taxon>
        <taxon>Myriangiales</taxon>
        <taxon>Elsinoaceae</taxon>
        <taxon>Elsinoe</taxon>
    </lineage>
</organism>
<evidence type="ECO:0000313" key="2">
    <source>
        <dbReference type="EMBL" id="KAF2220313.1"/>
    </source>
</evidence>
<evidence type="ECO:0000256" key="1">
    <source>
        <dbReference type="SAM" id="MobiDB-lite"/>
    </source>
</evidence>
<reference evidence="3" key="1">
    <citation type="journal article" date="2020" name="Stud. Mycol.">
        <title>101 Dothideomycetes genomes: A test case for predicting lifestyles and emergence of pathogens.</title>
        <authorList>
            <person name="Haridas S."/>
            <person name="Albert R."/>
            <person name="Binder M."/>
            <person name="Bloem J."/>
            <person name="LaButti K."/>
            <person name="Salamov A."/>
            <person name="Andreopoulos B."/>
            <person name="Baker S."/>
            <person name="Barry K."/>
            <person name="Bills G."/>
            <person name="Bluhm B."/>
            <person name="Cannon C."/>
            <person name="Castanera R."/>
            <person name="Culley D."/>
            <person name="Daum C."/>
            <person name="Ezra D."/>
            <person name="Gonzalez J."/>
            <person name="Henrissat B."/>
            <person name="Kuo A."/>
            <person name="Liang C."/>
            <person name="Lipzen A."/>
            <person name="Lutzoni F."/>
            <person name="Magnuson J."/>
            <person name="Mondo S."/>
            <person name="Nolan M."/>
            <person name="Ohm R."/>
            <person name="Pangilinan J."/>
            <person name="Park H.-J."/>
            <person name="Ramirez L."/>
            <person name="Alfaro M."/>
            <person name="Sun H."/>
            <person name="Tritt A."/>
            <person name="Yoshinaga Y."/>
            <person name="Zwiers L.-H."/>
            <person name="Turgeon B."/>
            <person name="Goodwin S."/>
            <person name="Spatafora J."/>
            <person name="Crous P."/>
            <person name="Grigoriev I."/>
        </authorList>
    </citation>
    <scope>NUCLEOTIDE SEQUENCE [LARGE SCALE GENOMIC DNA]</scope>
    <source>
        <strain evidence="3">CECT 20119</strain>
    </source>
</reference>
<evidence type="ECO:0000313" key="3">
    <source>
        <dbReference type="Proteomes" id="UP000799538"/>
    </source>
</evidence>
<accession>A0A6A6G408</accession>
<dbReference type="Proteomes" id="UP000799538">
    <property type="component" value="Unassembled WGS sequence"/>
</dbReference>
<gene>
    <name evidence="2" type="ORF">BDZ85DRAFT_34341</name>
</gene>
<proteinExistence type="predicted"/>
<feature type="compositionally biased region" description="Basic and acidic residues" evidence="1">
    <location>
        <begin position="69"/>
        <end position="79"/>
    </location>
</feature>
<feature type="compositionally biased region" description="Polar residues" evidence="1">
    <location>
        <begin position="22"/>
        <end position="40"/>
    </location>
</feature>
<keyword evidence="3" id="KW-1185">Reference proteome</keyword>
<feature type="region of interest" description="Disordered" evidence="1">
    <location>
        <begin position="1"/>
        <end position="80"/>
    </location>
</feature>
<name>A0A6A6G408_9PEZI</name>
<dbReference type="EMBL" id="ML992513">
    <property type="protein sequence ID" value="KAF2220313.1"/>
    <property type="molecule type" value="Genomic_DNA"/>
</dbReference>
<dbReference type="AlphaFoldDB" id="A0A6A6G408"/>
<sequence length="362" mass="40649">MTTVQSQTPVAKGNDPGKSMEQLGSSPESQPRVLSQQPSNMEEIPPPPELISPTGSTTEPENDQSSSESSHDEVSKIDFEPAGNTNAAVRQMAMITSKATAVLHAGLSKKMDRKNGRLENRLNTRMDGLEAKMEDRFQTNERHWNVQFAHVQIQFLNIDARTHNAGIRYPFERIHDILRSSIDENGDVLKEQIAPSIMPRTLGDWWFALRHQPGNVERLAQILDFLDSDWLNHYGIDGIREDSTAAIAQVARLHGLNWEAVQSSMLAADEQFRTDGYPLHSQISRQPKSYPGLEHINDQIQESKKRRRLSDSNSGSYVSGGRKYTRVQGMYVVPPRRAHRPRVAAAEQPLSDAHLNAPHIND</sequence>
<protein>
    <submittedName>
        <fullName evidence="2">Uncharacterized protein</fullName>
    </submittedName>
</protein>